<keyword evidence="1" id="KW-0472">Membrane</keyword>
<dbReference type="EMBL" id="QEAP01000843">
    <property type="protein sequence ID" value="TPX55569.1"/>
    <property type="molecule type" value="Genomic_DNA"/>
</dbReference>
<reference evidence="2 3" key="1">
    <citation type="journal article" date="2019" name="Sci. Rep.">
        <title>Comparative genomics of chytrid fungi reveal insights into the obligate biotrophic and pathogenic lifestyle of Synchytrium endobioticum.</title>
        <authorList>
            <person name="van de Vossenberg B.T.L.H."/>
            <person name="Warris S."/>
            <person name="Nguyen H.D.T."/>
            <person name="van Gent-Pelzer M.P.E."/>
            <person name="Joly D.L."/>
            <person name="van de Geest H.C."/>
            <person name="Bonants P.J.M."/>
            <person name="Smith D.S."/>
            <person name="Levesque C.A."/>
            <person name="van der Lee T.A.J."/>
        </authorList>
    </citation>
    <scope>NUCLEOTIDE SEQUENCE [LARGE SCALE GENOMIC DNA]</scope>
    <source>
        <strain evidence="2 3">CBS 675.73</strain>
    </source>
</reference>
<feature type="transmembrane region" description="Helical" evidence="1">
    <location>
        <begin position="12"/>
        <end position="33"/>
    </location>
</feature>
<sequence length="344" mass="37530">MHPDTVNSPLLLGALLLIYGSGSLLNLSILTTYARHAPSLLKTRLDRITAALIAICFVWSLGRSTIEILIATNKSTQSDRVAACFTSIVMSFIFAFNFILAMERYFSIKDINGKPFYKAVYVALALCVAALLGIFATSTAADGIRPDSKPQAMIWDAIASVGFLGASTGMVALYIATYRFTTRMFDESPRTVAYFVKQPPPPPPVAVTIVATSDSNASGTPTSSPHPRAAPRFELNRLPASTASRILDAEQLEHVRIKAEKQLLVNCIIMSAGLIVCYAPIFFYQIVHAFLGINTVNEEKTPQGGDVFYVFGCVAVALDVLLTPGLVLYFRRDVRKRVYVWGSS</sequence>
<feature type="transmembrane region" description="Helical" evidence="1">
    <location>
        <begin position="263"/>
        <end position="287"/>
    </location>
</feature>
<organism evidence="2 3">
    <name type="scientific">Chytriomyces confervae</name>
    <dbReference type="NCBI Taxonomy" id="246404"/>
    <lineage>
        <taxon>Eukaryota</taxon>
        <taxon>Fungi</taxon>
        <taxon>Fungi incertae sedis</taxon>
        <taxon>Chytridiomycota</taxon>
        <taxon>Chytridiomycota incertae sedis</taxon>
        <taxon>Chytridiomycetes</taxon>
        <taxon>Chytridiales</taxon>
        <taxon>Chytriomycetaceae</taxon>
        <taxon>Chytriomyces</taxon>
    </lineage>
</organism>
<evidence type="ECO:0008006" key="4">
    <source>
        <dbReference type="Google" id="ProtNLM"/>
    </source>
</evidence>
<evidence type="ECO:0000256" key="1">
    <source>
        <dbReference type="SAM" id="Phobius"/>
    </source>
</evidence>
<keyword evidence="1" id="KW-1133">Transmembrane helix</keyword>
<gene>
    <name evidence="2" type="ORF">CcCBS67573_g09452</name>
</gene>
<dbReference type="SUPFAM" id="SSF81321">
    <property type="entry name" value="Family A G protein-coupled receptor-like"/>
    <property type="match status" value="1"/>
</dbReference>
<feature type="transmembrane region" description="Helical" evidence="1">
    <location>
        <begin position="120"/>
        <end position="141"/>
    </location>
</feature>
<comment type="caution">
    <text evidence="2">The sequence shown here is derived from an EMBL/GenBank/DDBJ whole genome shotgun (WGS) entry which is preliminary data.</text>
</comment>
<keyword evidence="1" id="KW-0812">Transmembrane</keyword>
<dbReference type="Proteomes" id="UP000320333">
    <property type="component" value="Unassembled WGS sequence"/>
</dbReference>
<dbReference type="AlphaFoldDB" id="A0A507DUY9"/>
<feature type="transmembrane region" description="Helical" evidence="1">
    <location>
        <begin position="153"/>
        <end position="176"/>
    </location>
</feature>
<keyword evidence="3" id="KW-1185">Reference proteome</keyword>
<proteinExistence type="predicted"/>
<feature type="transmembrane region" description="Helical" evidence="1">
    <location>
        <begin position="307"/>
        <end position="330"/>
    </location>
</feature>
<dbReference type="Gene3D" id="1.20.1070.10">
    <property type="entry name" value="Rhodopsin 7-helix transmembrane proteins"/>
    <property type="match status" value="1"/>
</dbReference>
<protein>
    <recommendedName>
        <fullName evidence="4">G-protein coupled receptors family 1 profile domain-containing protein</fullName>
    </recommendedName>
</protein>
<dbReference type="OrthoDB" id="2127646at2759"/>
<name>A0A507DUY9_9FUNG</name>
<evidence type="ECO:0000313" key="3">
    <source>
        <dbReference type="Proteomes" id="UP000320333"/>
    </source>
</evidence>
<accession>A0A507DUY9</accession>
<feature type="transmembrane region" description="Helical" evidence="1">
    <location>
        <begin position="82"/>
        <end position="100"/>
    </location>
</feature>
<evidence type="ECO:0000313" key="2">
    <source>
        <dbReference type="EMBL" id="TPX55569.1"/>
    </source>
</evidence>
<feature type="transmembrane region" description="Helical" evidence="1">
    <location>
        <begin position="45"/>
        <end position="62"/>
    </location>
</feature>